<dbReference type="Pfam" id="PF13365">
    <property type="entry name" value="Trypsin_2"/>
    <property type="match status" value="1"/>
</dbReference>
<dbReference type="Proteomes" id="UP000199140">
    <property type="component" value="Unassembled WGS sequence"/>
</dbReference>
<dbReference type="KEGG" id="mphy:MCBMB27_00693"/>
<keyword evidence="4" id="KW-1185">Reference proteome</keyword>
<evidence type="ECO:0000313" key="5">
    <source>
        <dbReference type="Proteomes" id="UP000199140"/>
    </source>
</evidence>
<evidence type="ECO:0000313" key="4">
    <source>
        <dbReference type="Proteomes" id="UP000185487"/>
    </source>
</evidence>
<evidence type="ECO:0000313" key="2">
    <source>
        <dbReference type="EMBL" id="APT29984.1"/>
    </source>
</evidence>
<evidence type="ECO:0000313" key="3">
    <source>
        <dbReference type="EMBL" id="SFH33068.1"/>
    </source>
</evidence>
<evidence type="ECO:0000256" key="1">
    <source>
        <dbReference type="SAM" id="MobiDB-lite"/>
    </source>
</evidence>
<feature type="region of interest" description="Disordered" evidence="1">
    <location>
        <begin position="276"/>
        <end position="313"/>
    </location>
</feature>
<dbReference type="EC" id="2.3.1.61" evidence="2"/>
<keyword evidence="2" id="KW-0808">Transferase</keyword>
<dbReference type="InterPro" id="IPR009003">
    <property type="entry name" value="Peptidase_S1_PA"/>
</dbReference>
<dbReference type="EMBL" id="FOPK01000020">
    <property type="protein sequence ID" value="SFH33068.1"/>
    <property type="molecule type" value="Genomic_DNA"/>
</dbReference>
<sequence>MDSGDASRCRLPGASRGRSRRVTPLAILIALGLGPVQAQDRPVPARTAPRPAPVAGAPADPAFEAAKATFEALPEADRKAVQDALVWTGDFNAVVSGAFGRRTFEALHAYGARTGGGDPLDPHGRSALLAAGAAARNAARFRVAVDSGSGALLGVPERLLAKRTALPAGTRWQSQDGRVTLESRTFPPGTETLDSLFEKATAPLPGRKVTYKLRRPDTVVVTAETGPGLSYIRYASGPEGVRGFLFGYDRTLAPEVGRLVIAVANAFVPFPDPAAAPAAQMPASPGTPAGTTRAAGNPVPQPPAPAPLRPASLSSAPASGAGLVVAPGRVLTAAAVLDGCAQPQIGSAPARVLATDPAGLALLEVQGAPAPFRPAIRTESVAGEDNLIALAPSPDGILAAPGEARGDDVIAALQPGSGGAPVLDRAGRLVGLVARYPSAPRRVAGVVPPARLPLVPARAVAAFLAAQGLPAAAPRPEGGPAAAAPAVVAITCR</sequence>
<reference evidence="3 5" key="2">
    <citation type="submission" date="2016-10" db="EMBL/GenBank/DDBJ databases">
        <authorList>
            <person name="Varghese N."/>
            <person name="Submissions S."/>
        </authorList>
    </citation>
    <scope>NUCLEOTIDE SEQUENCE [LARGE SCALE GENOMIC DNA]</scope>
    <source>
        <strain evidence="3 5">CBMB27</strain>
    </source>
</reference>
<dbReference type="GO" id="GO:0004149">
    <property type="term" value="F:dihydrolipoyllysine-residue succinyltransferase activity"/>
    <property type="evidence" value="ECO:0007669"/>
    <property type="project" value="UniProtKB-EC"/>
</dbReference>
<dbReference type="EMBL" id="CP015367">
    <property type="protein sequence ID" value="APT29984.1"/>
    <property type="molecule type" value="Genomic_DNA"/>
</dbReference>
<dbReference type="Proteomes" id="UP000185487">
    <property type="component" value="Chromosome"/>
</dbReference>
<accession>A0AAE8HV11</accession>
<name>A0AAE8HV11_9HYPH</name>
<dbReference type="SUPFAM" id="SSF50494">
    <property type="entry name" value="Trypsin-like serine proteases"/>
    <property type="match status" value="1"/>
</dbReference>
<protein>
    <submittedName>
        <fullName evidence="2">Peptidoglycan-binding protein</fullName>
        <ecNumber evidence="2">2.3.1.61</ecNumber>
    </submittedName>
</protein>
<keyword evidence="2" id="KW-0012">Acyltransferase</keyword>
<dbReference type="AlphaFoldDB" id="A0AAE8HV11"/>
<proteinExistence type="predicted"/>
<reference evidence="2 4" key="1">
    <citation type="submission" date="2016-04" db="EMBL/GenBank/DDBJ databases">
        <title>Complete genome sequencing and analysis of CBMB27, Methylobacterium phyllosphaerae isolated from leaf tissues of rice (Oryza sativa L.).</title>
        <authorList>
            <person name="Lee Y."/>
            <person name="Hwangbo K."/>
            <person name="Chung H."/>
            <person name="Yoo J."/>
            <person name="Kim K.Y."/>
            <person name="Sa T.M."/>
            <person name="Um Y."/>
            <person name="Madhaiyan M."/>
        </authorList>
    </citation>
    <scope>NUCLEOTIDE SEQUENCE [LARGE SCALE GENOMIC DNA]</scope>
    <source>
        <strain evidence="2 4">CBMB27</strain>
    </source>
</reference>
<gene>
    <name evidence="2" type="ORF">MCBMB27_00693</name>
    <name evidence="3" type="ORF">SAMN05192567_12096</name>
</gene>
<organism evidence="3 5">
    <name type="scientific">Methylobacterium phyllosphaerae</name>
    <dbReference type="NCBI Taxonomy" id="418223"/>
    <lineage>
        <taxon>Bacteria</taxon>
        <taxon>Pseudomonadati</taxon>
        <taxon>Pseudomonadota</taxon>
        <taxon>Alphaproteobacteria</taxon>
        <taxon>Hyphomicrobiales</taxon>
        <taxon>Methylobacteriaceae</taxon>
        <taxon>Methylobacterium</taxon>
    </lineage>
</organism>
<feature type="compositionally biased region" description="Pro residues" evidence="1">
    <location>
        <begin position="299"/>
        <end position="308"/>
    </location>
</feature>
<dbReference type="RefSeq" id="WP_075379823.1">
    <property type="nucleotide sequence ID" value="NZ_CP015367.1"/>
</dbReference>